<dbReference type="Pfam" id="PF00226">
    <property type="entry name" value="DnaJ"/>
    <property type="match status" value="1"/>
</dbReference>
<dbReference type="SUPFAM" id="SSF46565">
    <property type="entry name" value="Chaperone J-domain"/>
    <property type="match status" value="1"/>
</dbReference>
<dbReference type="InterPro" id="IPR008971">
    <property type="entry name" value="HSP40/DnaJ_pept-bd"/>
</dbReference>
<dbReference type="AlphaFoldDB" id="A0A1F6W3G7"/>
<comment type="caution">
    <text evidence="12">The sequence shown here is derived from an EMBL/GenBank/DDBJ whole genome shotgun (WGS) entry which is preliminary data.</text>
</comment>
<evidence type="ECO:0000313" key="12">
    <source>
        <dbReference type="EMBL" id="OGI76447.1"/>
    </source>
</evidence>
<keyword evidence="2 8" id="KW-0677">Repeat</keyword>
<dbReference type="PROSITE" id="PS50076">
    <property type="entry name" value="DNAJ_2"/>
    <property type="match status" value="1"/>
</dbReference>
<dbReference type="NCBIfam" id="TIGR02349">
    <property type="entry name" value="DnaJ_bact"/>
    <property type="match status" value="1"/>
</dbReference>
<evidence type="ECO:0000256" key="9">
    <source>
        <dbReference type="PROSITE-ProRule" id="PRU00546"/>
    </source>
</evidence>
<accession>A0A1F6W3G7</accession>
<feature type="zinc finger region" description="CR-type" evidence="9">
    <location>
        <begin position="152"/>
        <end position="234"/>
    </location>
</feature>
<feature type="binding site" evidence="8">
    <location>
        <position position="165"/>
    </location>
    <ligand>
        <name>Zn(2+)</name>
        <dbReference type="ChEBI" id="CHEBI:29105"/>
        <label>1</label>
    </ligand>
</feature>
<evidence type="ECO:0000256" key="1">
    <source>
        <dbReference type="ARBA" id="ARBA00022723"/>
    </source>
</evidence>
<dbReference type="Gene3D" id="1.10.287.110">
    <property type="entry name" value="DnaJ domain"/>
    <property type="match status" value="1"/>
</dbReference>
<dbReference type="Proteomes" id="UP000179275">
    <property type="component" value="Unassembled WGS sequence"/>
</dbReference>
<gene>
    <name evidence="8" type="primary">dnaJ</name>
    <name evidence="12" type="ORF">A3C67_02345</name>
</gene>
<dbReference type="FunFam" id="2.10.230.10:FF:000002">
    <property type="entry name" value="Molecular chaperone DnaJ"/>
    <property type="match status" value="1"/>
</dbReference>
<comment type="function">
    <text evidence="8">Participates actively in the response to hyperosmotic and heat shock by preventing the aggregation of stress-denatured proteins and by disaggregating proteins, also in an autonomous, DnaK-independent fashion. Unfolded proteins bind initially to DnaJ; upon interaction with the DnaJ-bound protein, DnaK hydrolyzes its bound ATP, resulting in the formation of a stable complex. GrpE releases ADP from DnaK; ATP binding to DnaK triggers the release of the substrate protein, thus completing the reaction cycle. Several rounds of ATP-dependent interactions between DnaJ, DnaK and GrpE are required for fully efficient folding. Also involved, together with DnaK and GrpE, in the DNA replication of plasmids through activation of initiation proteins.</text>
</comment>
<name>A0A1F6W3G7_9BACT</name>
<organism evidence="12 13">
    <name type="scientific">Candidatus Nomurabacteria bacterium RIFCSPHIGHO2_02_FULL_42_19</name>
    <dbReference type="NCBI Taxonomy" id="1801756"/>
    <lineage>
        <taxon>Bacteria</taxon>
        <taxon>Candidatus Nomuraibacteriota</taxon>
    </lineage>
</organism>
<evidence type="ECO:0000256" key="3">
    <source>
        <dbReference type="ARBA" id="ARBA00022771"/>
    </source>
</evidence>
<evidence type="ECO:0000256" key="6">
    <source>
        <dbReference type="ARBA" id="ARBA00061004"/>
    </source>
</evidence>
<feature type="binding site" evidence="8">
    <location>
        <position position="225"/>
    </location>
    <ligand>
        <name>Zn(2+)</name>
        <dbReference type="ChEBI" id="CHEBI:29105"/>
        <label>1</label>
    </ligand>
</feature>
<feature type="repeat" description="CXXCXGXG motif" evidence="8">
    <location>
        <begin position="208"/>
        <end position="215"/>
    </location>
</feature>
<dbReference type="STRING" id="1801756.A3C67_02345"/>
<keyword evidence="1 8" id="KW-0479">Metal-binding</keyword>
<proteinExistence type="inferred from homology"/>
<comment type="subcellular location">
    <subcellularLocation>
        <location evidence="8">Cytoplasm</location>
    </subcellularLocation>
</comment>
<feature type="binding site" evidence="8">
    <location>
        <position position="182"/>
    </location>
    <ligand>
        <name>Zn(2+)</name>
        <dbReference type="ChEBI" id="CHEBI:29105"/>
        <label>2</label>
    </ligand>
</feature>
<feature type="domain" description="CR-type" evidence="11">
    <location>
        <begin position="152"/>
        <end position="234"/>
    </location>
</feature>
<dbReference type="InterPro" id="IPR001305">
    <property type="entry name" value="HSP_DnaJ_Cys-rich_dom"/>
</dbReference>
<sequence length="372" mass="40745">MSKDYYNILGVNKGASKDEIKKAFYKLAHKYHPDKKEGNETRFKEVNEAYQVLSDDGKRSKYDQFGSTYENMGGYGGQSASGFEGFDFSNFTDGFSARGGQADGNINFDFGNLNDIFSDFFTGGMGGGRTQARRGRDISTEITISFLDAIFGLNRKILITKTSNCLTCNGTGAKAGFTMVTCKRCNGQGTIRETKRSFLGAISSTKVCEECHGAGEAPKELCEKCKGKGVLRREEEISIVIPVGIRDGEMIRMSGMGEAISKGTPGDLYIKINVTPHAIFKRDGNDLVMNLNLKLSDALLGTKYPIETLDGPIEVTIPEGVAMNEILRVRGKGVPTSKTKRGDLLIKLNIKLPSKISRKARETIEELKKEGI</sequence>
<dbReference type="GO" id="GO:0005737">
    <property type="term" value="C:cytoplasm"/>
    <property type="evidence" value="ECO:0007669"/>
    <property type="project" value="UniProtKB-SubCell"/>
</dbReference>
<dbReference type="HAMAP" id="MF_01152">
    <property type="entry name" value="DnaJ"/>
    <property type="match status" value="1"/>
</dbReference>
<keyword evidence="8" id="KW-0346">Stress response</keyword>
<dbReference type="EMBL" id="MFUG01000003">
    <property type="protein sequence ID" value="OGI76447.1"/>
    <property type="molecule type" value="Genomic_DNA"/>
</dbReference>
<dbReference type="InterPro" id="IPR001623">
    <property type="entry name" value="DnaJ_domain"/>
</dbReference>
<protein>
    <recommendedName>
        <fullName evidence="7 8">Chaperone protein DnaJ</fullName>
    </recommendedName>
</protein>
<feature type="repeat" description="CXXCXGXG motif" evidence="8">
    <location>
        <begin position="222"/>
        <end position="229"/>
    </location>
</feature>
<evidence type="ECO:0000256" key="4">
    <source>
        <dbReference type="ARBA" id="ARBA00022833"/>
    </source>
</evidence>
<dbReference type="Gene3D" id="2.60.260.20">
    <property type="entry name" value="Urease metallochaperone UreE, N-terminal domain"/>
    <property type="match status" value="2"/>
</dbReference>
<comment type="similarity">
    <text evidence="6 8">Belongs to the DnaJ family.</text>
</comment>
<evidence type="ECO:0000259" key="11">
    <source>
        <dbReference type="PROSITE" id="PS51188"/>
    </source>
</evidence>
<dbReference type="CDD" id="cd10747">
    <property type="entry name" value="DnaJ_C"/>
    <property type="match status" value="1"/>
</dbReference>
<dbReference type="GO" id="GO:0008270">
    <property type="term" value="F:zinc ion binding"/>
    <property type="evidence" value="ECO:0007669"/>
    <property type="project" value="UniProtKB-UniRule"/>
</dbReference>
<feature type="binding site" evidence="8">
    <location>
        <position position="185"/>
    </location>
    <ligand>
        <name>Zn(2+)</name>
        <dbReference type="ChEBI" id="CHEBI:29105"/>
        <label>2</label>
    </ligand>
</feature>
<dbReference type="InterPro" id="IPR018253">
    <property type="entry name" value="DnaJ_domain_CS"/>
</dbReference>
<dbReference type="CDD" id="cd10719">
    <property type="entry name" value="DnaJ_zf"/>
    <property type="match status" value="1"/>
</dbReference>
<feature type="binding site" evidence="8">
    <location>
        <position position="168"/>
    </location>
    <ligand>
        <name>Zn(2+)</name>
        <dbReference type="ChEBI" id="CHEBI:29105"/>
        <label>1</label>
    </ligand>
</feature>
<comment type="cofactor">
    <cofactor evidence="8">
        <name>Zn(2+)</name>
        <dbReference type="ChEBI" id="CHEBI:29105"/>
    </cofactor>
    <text evidence="8">Binds 2 Zn(2+) ions per monomer.</text>
</comment>
<feature type="binding site" evidence="8">
    <location>
        <position position="208"/>
    </location>
    <ligand>
        <name>Zn(2+)</name>
        <dbReference type="ChEBI" id="CHEBI:29105"/>
        <label>2</label>
    </ligand>
</feature>
<comment type="subunit">
    <text evidence="8">Homodimer.</text>
</comment>
<dbReference type="InterPro" id="IPR036869">
    <property type="entry name" value="J_dom_sf"/>
</dbReference>
<dbReference type="FunFam" id="2.60.260.20:FF:000013">
    <property type="entry name" value="DnaJ subfamily B member 11"/>
    <property type="match status" value="1"/>
</dbReference>
<dbReference type="GO" id="GO:0042026">
    <property type="term" value="P:protein refolding"/>
    <property type="evidence" value="ECO:0007669"/>
    <property type="project" value="TreeGrafter"/>
</dbReference>
<keyword evidence="5 8" id="KW-0143">Chaperone</keyword>
<dbReference type="GO" id="GO:0006260">
    <property type="term" value="P:DNA replication"/>
    <property type="evidence" value="ECO:0007669"/>
    <property type="project" value="UniProtKB-KW"/>
</dbReference>
<dbReference type="GO" id="GO:0031072">
    <property type="term" value="F:heat shock protein binding"/>
    <property type="evidence" value="ECO:0007669"/>
    <property type="project" value="InterPro"/>
</dbReference>
<feature type="binding site" evidence="8">
    <location>
        <position position="211"/>
    </location>
    <ligand>
        <name>Zn(2+)</name>
        <dbReference type="ChEBI" id="CHEBI:29105"/>
        <label>2</label>
    </ligand>
</feature>
<feature type="repeat" description="CXXCXGXG motif" evidence="8">
    <location>
        <begin position="182"/>
        <end position="189"/>
    </location>
</feature>
<keyword evidence="3 8" id="KW-0863">Zinc-finger</keyword>
<dbReference type="InterPro" id="IPR012724">
    <property type="entry name" value="DnaJ"/>
</dbReference>
<dbReference type="PANTHER" id="PTHR43096">
    <property type="entry name" value="DNAJ HOMOLOG 1, MITOCHONDRIAL-RELATED"/>
    <property type="match status" value="1"/>
</dbReference>
<dbReference type="Pfam" id="PF01556">
    <property type="entry name" value="DnaJ_C"/>
    <property type="match status" value="1"/>
</dbReference>
<keyword evidence="8" id="KW-0235">DNA replication</keyword>
<evidence type="ECO:0000259" key="10">
    <source>
        <dbReference type="PROSITE" id="PS50076"/>
    </source>
</evidence>
<keyword evidence="4 8" id="KW-0862">Zinc</keyword>
<comment type="domain">
    <text evidence="8">The J domain is necessary and sufficient to stimulate DnaK ATPase activity. Zinc center 1 plays an important role in the autonomous, DnaK-independent chaperone activity of DnaJ. Zinc center 2 is essential for interaction with DnaK and for DnaJ activity.</text>
</comment>
<dbReference type="InterPro" id="IPR036410">
    <property type="entry name" value="HSP_DnaJ_Cys-rich_dom_sf"/>
</dbReference>
<dbReference type="GO" id="GO:0005524">
    <property type="term" value="F:ATP binding"/>
    <property type="evidence" value="ECO:0007669"/>
    <property type="project" value="InterPro"/>
</dbReference>
<dbReference type="GO" id="GO:0051082">
    <property type="term" value="F:unfolded protein binding"/>
    <property type="evidence" value="ECO:0007669"/>
    <property type="project" value="UniProtKB-UniRule"/>
</dbReference>
<feature type="repeat" description="CXXCXGXG motif" evidence="8">
    <location>
        <begin position="165"/>
        <end position="172"/>
    </location>
</feature>
<dbReference type="SUPFAM" id="SSF57938">
    <property type="entry name" value="DnaJ/Hsp40 cysteine-rich domain"/>
    <property type="match status" value="1"/>
</dbReference>
<evidence type="ECO:0000313" key="13">
    <source>
        <dbReference type="Proteomes" id="UP000179275"/>
    </source>
</evidence>
<dbReference type="PROSITE" id="PS51188">
    <property type="entry name" value="ZF_CR"/>
    <property type="match status" value="1"/>
</dbReference>
<dbReference type="PANTHER" id="PTHR43096:SF52">
    <property type="entry name" value="DNAJ HOMOLOG 1, MITOCHONDRIAL-RELATED"/>
    <property type="match status" value="1"/>
</dbReference>
<evidence type="ECO:0000256" key="8">
    <source>
        <dbReference type="HAMAP-Rule" id="MF_01152"/>
    </source>
</evidence>
<dbReference type="SMART" id="SM00271">
    <property type="entry name" value="DnaJ"/>
    <property type="match status" value="1"/>
</dbReference>
<feature type="binding site" evidence="8">
    <location>
        <position position="222"/>
    </location>
    <ligand>
        <name>Zn(2+)</name>
        <dbReference type="ChEBI" id="CHEBI:29105"/>
        <label>1</label>
    </ligand>
</feature>
<dbReference type="PRINTS" id="PR00625">
    <property type="entry name" value="JDOMAIN"/>
</dbReference>
<dbReference type="PROSITE" id="PS00636">
    <property type="entry name" value="DNAJ_1"/>
    <property type="match status" value="1"/>
</dbReference>
<evidence type="ECO:0000256" key="5">
    <source>
        <dbReference type="ARBA" id="ARBA00023186"/>
    </source>
</evidence>
<dbReference type="GO" id="GO:0009408">
    <property type="term" value="P:response to heat"/>
    <property type="evidence" value="ECO:0007669"/>
    <property type="project" value="InterPro"/>
</dbReference>
<feature type="domain" description="J" evidence="10">
    <location>
        <begin position="4"/>
        <end position="66"/>
    </location>
</feature>
<dbReference type="CDD" id="cd06257">
    <property type="entry name" value="DnaJ"/>
    <property type="match status" value="1"/>
</dbReference>
<dbReference type="Gene3D" id="2.10.230.10">
    <property type="entry name" value="Heat shock protein DnaJ, cysteine-rich domain"/>
    <property type="match status" value="1"/>
</dbReference>
<evidence type="ECO:0000256" key="7">
    <source>
        <dbReference type="ARBA" id="ARBA00067609"/>
    </source>
</evidence>
<evidence type="ECO:0000256" key="2">
    <source>
        <dbReference type="ARBA" id="ARBA00022737"/>
    </source>
</evidence>
<dbReference type="Pfam" id="PF00684">
    <property type="entry name" value="DnaJ_CXXCXGXG"/>
    <property type="match status" value="1"/>
</dbReference>
<keyword evidence="8" id="KW-0963">Cytoplasm</keyword>
<reference evidence="12 13" key="1">
    <citation type="journal article" date="2016" name="Nat. Commun.">
        <title>Thousands of microbial genomes shed light on interconnected biogeochemical processes in an aquifer system.</title>
        <authorList>
            <person name="Anantharaman K."/>
            <person name="Brown C.T."/>
            <person name="Hug L.A."/>
            <person name="Sharon I."/>
            <person name="Castelle C.J."/>
            <person name="Probst A.J."/>
            <person name="Thomas B.C."/>
            <person name="Singh A."/>
            <person name="Wilkins M.J."/>
            <person name="Karaoz U."/>
            <person name="Brodie E.L."/>
            <person name="Williams K.H."/>
            <person name="Hubbard S.S."/>
            <person name="Banfield J.F."/>
        </authorList>
    </citation>
    <scope>NUCLEOTIDE SEQUENCE [LARGE SCALE GENOMIC DNA]</scope>
</reference>
<dbReference type="InterPro" id="IPR002939">
    <property type="entry name" value="DnaJ_C"/>
</dbReference>
<dbReference type="SUPFAM" id="SSF49493">
    <property type="entry name" value="HSP40/DnaJ peptide-binding domain"/>
    <property type="match status" value="2"/>
</dbReference>